<feature type="domain" description="Putative heavy-metal chelation" evidence="1">
    <location>
        <begin position="93"/>
        <end position="225"/>
    </location>
</feature>
<keyword evidence="4" id="KW-1185">Reference proteome</keyword>
<dbReference type="RefSeq" id="WP_148692128.1">
    <property type="nucleotide sequence ID" value="NZ_CP020477.1"/>
</dbReference>
<gene>
    <name evidence="3" type="ORF">B6F84_10100</name>
</gene>
<dbReference type="OrthoDB" id="36516at2157"/>
<dbReference type="KEGG" id="aman:B6F84_10100"/>
<accession>A0A1W6K1D0</accession>
<reference evidence="3 4" key="1">
    <citation type="submission" date="2017-03" db="EMBL/GenBank/DDBJ databases">
        <title>Sulfur activation and transportation mechanism of thermophilic Archaea Acidianus manzaensis YN-25.</title>
        <authorList>
            <person name="Ma Y."/>
            <person name="Yang Y."/>
            <person name="Xia J."/>
        </authorList>
    </citation>
    <scope>NUCLEOTIDE SEQUENCE [LARGE SCALE GENOMIC DNA]</scope>
    <source>
        <strain evidence="3 4">YN-25</strain>
    </source>
</reference>
<dbReference type="InterPro" id="IPR007161">
    <property type="entry name" value="DUF364"/>
</dbReference>
<dbReference type="AlphaFoldDB" id="A0A1W6K1D0"/>
<dbReference type="GeneID" id="41591279"/>
<dbReference type="STRING" id="282676.B6F84_10100"/>
<sequence length="227" mass="24987">MILNEILDELSFELKRRKIINLCVGISYTGVILDDQSMGISHTITNGNVDYAGEIIGRNAYEIASNLENELNRSISVSILNAITTGKLIEGDLISQYSGNKVCVFGYSPYASGDFNQKILYDFSPSPSQEARPFSQFTTESCDLGVIFGSALIIDNAIDKIVKNIKADHLILSGISTIEAPITLKKYGFEAIEKIIPSDSYKAFRTICEGGTSKELSKYVKKAYLKI</sequence>
<dbReference type="Pfam" id="PF13938">
    <property type="entry name" value="DUF4213"/>
    <property type="match status" value="1"/>
</dbReference>
<dbReference type="EMBL" id="CP020477">
    <property type="protein sequence ID" value="ARM76338.1"/>
    <property type="molecule type" value="Genomic_DNA"/>
</dbReference>
<protein>
    <recommendedName>
        <fullName evidence="5">Heavy-metal chelation domain-containing protein</fullName>
    </recommendedName>
</protein>
<evidence type="ECO:0000259" key="1">
    <source>
        <dbReference type="Pfam" id="PF04016"/>
    </source>
</evidence>
<evidence type="ECO:0000313" key="4">
    <source>
        <dbReference type="Proteomes" id="UP000193404"/>
    </source>
</evidence>
<feature type="domain" description="DUF4213" evidence="2">
    <location>
        <begin position="8"/>
        <end position="83"/>
    </location>
</feature>
<proteinExistence type="predicted"/>
<name>A0A1W6K1D0_9CREN</name>
<dbReference type="Pfam" id="PF04016">
    <property type="entry name" value="DUF364"/>
    <property type="match status" value="1"/>
</dbReference>
<dbReference type="SUPFAM" id="SSF159713">
    <property type="entry name" value="Dhaf3308-like"/>
    <property type="match status" value="1"/>
</dbReference>
<evidence type="ECO:0000259" key="2">
    <source>
        <dbReference type="Pfam" id="PF13938"/>
    </source>
</evidence>
<dbReference type="InterPro" id="IPR025251">
    <property type="entry name" value="DUF4213"/>
</dbReference>
<organism evidence="3 4">
    <name type="scientific">Acidianus manzaensis</name>
    <dbReference type="NCBI Taxonomy" id="282676"/>
    <lineage>
        <taxon>Archaea</taxon>
        <taxon>Thermoproteota</taxon>
        <taxon>Thermoprotei</taxon>
        <taxon>Sulfolobales</taxon>
        <taxon>Sulfolobaceae</taxon>
        <taxon>Acidianus</taxon>
    </lineage>
</organism>
<dbReference type="Proteomes" id="UP000193404">
    <property type="component" value="Chromosome"/>
</dbReference>
<evidence type="ECO:0008006" key="5">
    <source>
        <dbReference type="Google" id="ProtNLM"/>
    </source>
</evidence>
<evidence type="ECO:0000313" key="3">
    <source>
        <dbReference type="EMBL" id="ARM76338.1"/>
    </source>
</evidence>